<feature type="coiled-coil region" evidence="1">
    <location>
        <begin position="179"/>
        <end position="206"/>
    </location>
</feature>
<dbReference type="EMBL" id="CP071706">
    <property type="protein sequence ID" value="KDN97601.2"/>
    <property type="molecule type" value="Genomic_DNA"/>
</dbReference>
<evidence type="ECO:0000256" key="1">
    <source>
        <dbReference type="SAM" id="Coils"/>
    </source>
</evidence>
<protein>
    <submittedName>
        <fullName evidence="2">Uncharacterized protein</fullName>
    </submittedName>
</protein>
<dbReference type="AlphaFoldDB" id="A0AAP0XC26"/>
<dbReference type="KEGG" id="pdw:BV82_4460"/>
<name>A0AAP0XC26_9PSED</name>
<reference evidence="2 3" key="2">
    <citation type="journal article" date="2016" name="Front. Microbiol.">
        <title>When Genome-Based Approach Meets the 'Old but Good': Revealing Genes Involved in the Antibacterial Activity of Pseudomonas sp. P482 against Soft Rot Pathogens.</title>
        <authorList>
            <person name="Krzyzanowska D.M."/>
            <person name="Ossowicki A."/>
            <person name="Rajewska M."/>
            <person name="Maciag T."/>
            <person name="Jablonska M."/>
            <person name="Obuchowski M."/>
            <person name="Heeb S."/>
            <person name="Jafra S."/>
        </authorList>
    </citation>
    <scope>NUCLEOTIDE SEQUENCE [LARGE SCALE GENOMIC DNA]</scope>
    <source>
        <strain evidence="2 3">P482</strain>
    </source>
</reference>
<proteinExistence type="predicted"/>
<reference evidence="2 3" key="1">
    <citation type="journal article" date="2014" name="Genome Announc.">
        <title>Genome Sequence of Pseudomonas sp. Strain P482, a Tomato Rhizosphere Isolate with Broad-Spectrum Antimicrobial Activity.</title>
        <authorList>
            <person name="Krzyzanowska D.M."/>
            <person name="Ossowicki A."/>
            <person name="Jafra S."/>
        </authorList>
    </citation>
    <scope>NUCLEOTIDE SEQUENCE [LARGE SCALE GENOMIC DNA]</scope>
    <source>
        <strain evidence="2 3">P482</strain>
    </source>
</reference>
<keyword evidence="1" id="KW-0175">Coiled coil</keyword>
<organism evidence="2 3">
    <name type="scientific">Pseudomonas donghuensis</name>
    <dbReference type="NCBI Taxonomy" id="1163398"/>
    <lineage>
        <taxon>Bacteria</taxon>
        <taxon>Pseudomonadati</taxon>
        <taxon>Pseudomonadota</taxon>
        <taxon>Gammaproteobacteria</taxon>
        <taxon>Pseudomonadales</taxon>
        <taxon>Pseudomonadaceae</taxon>
        <taxon>Pseudomonas</taxon>
    </lineage>
</organism>
<dbReference type="RefSeq" id="WP_010220993.1">
    <property type="nucleotide sequence ID" value="NZ_CATKPL010000018.1"/>
</dbReference>
<evidence type="ECO:0000313" key="3">
    <source>
        <dbReference type="Proteomes" id="UP000027121"/>
    </source>
</evidence>
<keyword evidence="3" id="KW-1185">Reference proteome</keyword>
<dbReference type="GeneID" id="98284845"/>
<accession>A0AAP0XC26</accession>
<sequence>MMTANGMLDKNWQVQASRLPGALLSAMASGQDTGALSLSPTHVRDLNEYVAYTRGLPNSPAGIYQWMGGGQANPWTLILSALMSSNPELNGNAMLTFSRQVKQHANGWEVLYGKNLQLTHTLVTVASNINRSGEVILDVCAQTKALGKQREAWDALLGGEALALSVADRQIVSSLPMYVNALKEQLKGYAREVERVRIEATRFRDEARIQVIPAATRKVNEIGKLVKPATQGGIAGILGQILQSRFLELSGKLRKLEQLLRAVVTASSHVHSAWQSLTAYIDASSNQLQLVTSGQQLARFAIYFGRFLGLWKTIEQSAVQMNRTLTRYQP</sequence>
<dbReference type="SUPFAM" id="SSF58100">
    <property type="entry name" value="Bacterial hemolysins"/>
    <property type="match status" value="1"/>
</dbReference>
<evidence type="ECO:0000313" key="2">
    <source>
        <dbReference type="EMBL" id="KDN97601.2"/>
    </source>
</evidence>
<gene>
    <name evidence="2" type="ORF">BV82_4460</name>
</gene>
<dbReference type="Proteomes" id="UP000027121">
    <property type="component" value="Chromosome"/>
</dbReference>